<comment type="cofactor">
    <cofactor evidence="7 8">
        <name>Mg(2+)</name>
        <dbReference type="ChEBI" id="CHEBI:18420"/>
    </cofactor>
    <text evidence="7 8">Binds 3 Mg(2+) ions per subunit.</text>
</comment>
<dbReference type="GO" id="GO:0016874">
    <property type="term" value="F:ligase activity"/>
    <property type="evidence" value="ECO:0007669"/>
    <property type="project" value="UniProtKB-KW"/>
</dbReference>
<comment type="caution">
    <text evidence="10">The sequence shown here is derived from an EMBL/GenBank/DDBJ whole genome shotgun (WGS) entry which is preliminary data.</text>
</comment>
<evidence type="ECO:0000256" key="1">
    <source>
        <dbReference type="ARBA" id="ARBA00022598"/>
    </source>
</evidence>
<evidence type="ECO:0000256" key="4">
    <source>
        <dbReference type="ARBA" id="ARBA00022840"/>
    </source>
</evidence>
<evidence type="ECO:0000313" key="11">
    <source>
        <dbReference type="Proteomes" id="UP000604765"/>
    </source>
</evidence>
<feature type="binding site" evidence="7">
    <location>
        <position position="406"/>
    </location>
    <ligand>
        <name>Mg(2+)</name>
        <dbReference type="ChEBI" id="CHEBI:18420"/>
        <label>1</label>
    </ligand>
</feature>
<evidence type="ECO:0000259" key="9">
    <source>
        <dbReference type="PROSITE" id="PS50862"/>
    </source>
</evidence>
<dbReference type="EMBL" id="BNJR01000006">
    <property type="protein sequence ID" value="GHP13165.1"/>
    <property type="molecule type" value="Genomic_DNA"/>
</dbReference>
<dbReference type="SUPFAM" id="SSF55681">
    <property type="entry name" value="Class II aaRS and biotin synthetases"/>
    <property type="match status" value="1"/>
</dbReference>
<dbReference type="InterPro" id="IPR045864">
    <property type="entry name" value="aa-tRNA-synth_II/BPL/LPL"/>
</dbReference>
<dbReference type="EC" id="6.1.1.6" evidence="7"/>
<evidence type="ECO:0000256" key="8">
    <source>
        <dbReference type="RuleBase" id="RU000336"/>
    </source>
</evidence>
<accession>A0ABQ3VW88</accession>
<evidence type="ECO:0000256" key="7">
    <source>
        <dbReference type="HAMAP-Rule" id="MF_00252"/>
    </source>
</evidence>
<dbReference type="Proteomes" id="UP000604765">
    <property type="component" value="Unassembled WGS sequence"/>
</dbReference>
<dbReference type="PANTHER" id="PTHR42918:SF15">
    <property type="entry name" value="LYSINE--TRNA LIGASE, CHLOROPLASTIC_MITOCHONDRIAL"/>
    <property type="match status" value="1"/>
</dbReference>
<keyword evidence="7" id="KW-0648">Protein biosynthesis</keyword>
<dbReference type="PROSITE" id="PS50862">
    <property type="entry name" value="AA_TRNA_LIGASE_II"/>
    <property type="match status" value="1"/>
</dbReference>
<evidence type="ECO:0000256" key="2">
    <source>
        <dbReference type="ARBA" id="ARBA00022723"/>
    </source>
</evidence>
<dbReference type="CDD" id="cd04322">
    <property type="entry name" value="LysRS_N"/>
    <property type="match status" value="1"/>
</dbReference>
<evidence type="ECO:0000313" key="10">
    <source>
        <dbReference type="EMBL" id="GHP13165.1"/>
    </source>
</evidence>
<dbReference type="CDD" id="cd00775">
    <property type="entry name" value="LysRS_core"/>
    <property type="match status" value="1"/>
</dbReference>
<feature type="binding site" evidence="7">
    <location>
        <position position="413"/>
    </location>
    <ligand>
        <name>Mg(2+)</name>
        <dbReference type="ChEBI" id="CHEBI:18420"/>
        <label>2</label>
    </ligand>
</feature>
<dbReference type="NCBIfam" id="NF001756">
    <property type="entry name" value="PRK00484.1"/>
    <property type="match status" value="1"/>
</dbReference>
<dbReference type="RefSeq" id="WP_203629218.1">
    <property type="nucleotide sequence ID" value="NZ_BNJR01000006.1"/>
</dbReference>
<dbReference type="NCBIfam" id="TIGR00499">
    <property type="entry name" value="lysS_bact"/>
    <property type="match status" value="1"/>
</dbReference>
<dbReference type="InterPro" id="IPR006195">
    <property type="entry name" value="aa-tRNA-synth_II"/>
</dbReference>
<dbReference type="InterPro" id="IPR002313">
    <property type="entry name" value="Lys-tRNA-ligase_II"/>
</dbReference>
<keyword evidence="5 7" id="KW-0030">Aminoacyl-tRNA synthetase</keyword>
<dbReference type="InterPro" id="IPR044136">
    <property type="entry name" value="Lys-tRNA-ligase_II_N"/>
</dbReference>
<name>A0ABQ3VW88_9LACO</name>
<gene>
    <name evidence="7 10" type="primary">lysS</name>
    <name evidence="10" type="ORF">YK48G_05900</name>
</gene>
<dbReference type="InterPro" id="IPR012340">
    <property type="entry name" value="NA-bd_OB-fold"/>
</dbReference>
<keyword evidence="4 7" id="KW-0067">ATP-binding</keyword>
<evidence type="ECO:0000256" key="6">
    <source>
        <dbReference type="ARBA" id="ARBA00048573"/>
    </source>
</evidence>
<comment type="subcellular location">
    <subcellularLocation>
        <location evidence="7">Cytoplasm</location>
    </subcellularLocation>
</comment>
<comment type="subunit">
    <text evidence="7">Homodimer.</text>
</comment>
<dbReference type="Gene3D" id="3.30.930.10">
    <property type="entry name" value="Bira Bifunctional Protein, Domain 2"/>
    <property type="match status" value="1"/>
</dbReference>
<dbReference type="PANTHER" id="PTHR42918">
    <property type="entry name" value="LYSYL-TRNA SYNTHETASE"/>
    <property type="match status" value="1"/>
</dbReference>
<dbReference type="PRINTS" id="PR00982">
    <property type="entry name" value="TRNASYNTHLYS"/>
</dbReference>
<sequence length="501" mass="57949">MAKDKEMNDQMIVRRQKMDELREEGIDPFGHRFVRSHLAEQLHQEFDGFDKDDLMAQDKKVTVAGRMIAKRGKGKVGFADLRDRTGKIQIYVRKDIVGEDIYHIFKRSDIGDHLGISGQIIKTDMGELTVRAESVTFLSKALRPLPDKYHGLKDKEQRYRQRYLDLISNQDSFDRFHKRSRIISAIRSYLDANDYLEVETPVLHNQAGGANARPFITHHNALNIDLYLRIALELHLKRLIVGGMERVYEIGRVFRNEGMDTRHNPEFTMLESYVAYYDFHDVMDETEGILKAAAASVTKDNVVTYQGQTVDLNKPFKRQHMVDAIKEVTGIDFWQPMSDEQAKKLADEHHVHYEKWWKTGHIINAFFEEKVQDTLEQPTFIYGHPVEISPLAKKNHDDPRFTDRFELYIVGNEFANAFSELNDPIDQKQRFEAQVKERQEGNEEAEGIDEDYVEALEYGMPPTGGLGIGIDRLVMLLTDAPSIRDVILFPTMRPEDNTTTE</sequence>
<dbReference type="InterPro" id="IPR018149">
    <property type="entry name" value="Lys-tRNA-synth_II_C"/>
</dbReference>
<keyword evidence="1 7" id="KW-0436">Ligase</keyword>
<dbReference type="InterPro" id="IPR004364">
    <property type="entry name" value="Aa-tRNA-synt_II"/>
</dbReference>
<dbReference type="Pfam" id="PF00152">
    <property type="entry name" value="tRNA-synt_2"/>
    <property type="match status" value="1"/>
</dbReference>
<protein>
    <recommendedName>
        <fullName evidence="7">Lysine--tRNA ligase</fullName>
        <ecNumber evidence="7">6.1.1.6</ecNumber>
    </recommendedName>
    <alternativeName>
        <fullName evidence="7">Lysyl-tRNA synthetase</fullName>
        <shortName evidence="7">LysRS</shortName>
    </alternativeName>
</protein>
<feature type="binding site" evidence="7">
    <location>
        <position position="413"/>
    </location>
    <ligand>
        <name>Mg(2+)</name>
        <dbReference type="ChEBI" id="CHEBI:18420"/>
        <label>1</label>
    </ligand>
</feature>
<dbReference type="Gene3D" id="2.40.50.140">
    <property type="entry name" value="Nucleic acid-binding proteins"/>
    <property type="match status" value="1"/>
</dbReference>
<dbReference type="HAMAP" id="MF_00252">
    <property type="entry name" value="Lys_tRNA_synth_class2"/>
    <property type="match status" value="1"/>
</dbReference>
<dbReference type="Pfam" id="PF01336">
    <property type="entry name" value="tRNA_anti-codon"/>
    <property type="match status" value="1"/>
</dbReference>
<dbReference type="SUPFAM" id="SSF50249">
    <property type="entry name" value="Nucleic acid-binding proteins"/>
    <property type="match status" value="1"/>
</dbReference>
<feature type="domain" description="Aminoacyl-transfer RNA synthetases class-II family profile" evidence="9">
    <location>
        <begin position="179"/>
        <end position="494"/>
    </location>
</feature>
<keyword evidence="11" id="KW-1185">Reference proteome</keyword>
<evidence type="ECO:0000256" key="3">
    <source>
        <dbReference type="ARBA" id="ARBA00022741"/>
    </source>
</evidence>
<keyword evidence="2 7" id="KW-0479">Metal-binding</keyword>
<comment type="similarity">
    <text evidence="7">Belongs to the class-II aminoacyl-tRNA synthetase family.</text>
</comment>
<organism evidence="10 11">
    <name type="scientific">Lentilactobacillus fungorum</name>
    <dbReference type="NCBI Taxonomy" id="2201250"/>
    <lineage>
        <taxon>Bacteria</taxon>
        <taxon>Bacillati</taxon>
        <taxon>Bacillota</taxon>
        <taxon>Bacilli</taxon>
        <taxon>Lactobacillales</taxon>
        <taxon>Lactobacillaceae</taxon>
        <taxon>Lentilactobacillus</taxon>
    </lineage>
</organism>
<keyword evidence="3 7" id="KW-0547">Nucleotide-binding</keyword>
<proteinExistence type="inferred from homology"/>
<keyword evidence="7" id="KW-0963">Cytoplasm</keyword>
<comment type="catalytic activity">
    <reaction evidence="6 7 8">
        <text>tRNA(Lys) + L-lysine + ATP = L-lysyl-tRNA(Lys) + AMP + diphosphate</text>
        <dbReference type="Rhea" id="RHEA:20792"/>
        <dbReference type="Rhea" id="RHEA-COMP:9696"/>
        <dbReference type="Rhea" id="RHEA-COMP:9697"/>
        <dbReference type="ChEBI" id="CHEBI:30616"/>
        <dbReference type="ChEBI" id="CHEBI:32551"/>
        <dbReference type="ChEBI" id="CHEBI:33019"/>
        <dbReference type="ChEBI" id="CHEBI:78442"/>
        <dbReference type="ChEBI" id="CHEBI:78529"/>
        <dbReference type="ChEBI" id="CHEBI:456215"/>
        <dbReference type="EC" id="6.1.1.6"/>
    </reaction>
</comment>
<reference evidence="10 11" key="1">
    <citation type="journal article" date="2021" name="Int. J. Syst. Evol. Microbiol.">
        <title>Lentilactobacillus fungorum sp. nov., isolated from spent mushroom substrates.</title>
        <authorList>
            <person name="Tohno M."/>
            <person name="Tanizawa Y."/>
            <person name="Kojima Y."/>
            <person name="Sakamoto M."/>
            <person name="Ohkuma M."/>
            <person name="Kobayashi H."/>
        </authorList>
    </citation>
    <scope>NUCLEOTIDE SEQUENCE [LARGE SCALE GENOMIC DNA]</scope>
    <source>
        <strain evidence="10 11">YK48G</strain>
    </source>
</reference>
<keyword evidence="7 8" id="KW-0460">Magnesium</keyword>
<evidence type="ECO:0000256" key="5">
    <source>
        <dbReference type="ARBA" id="ARBA00023146"/>
    </source>
</evidence>
<dbReference type="InterPro" id="IPR004365">
    <property type="entry name" value="NA-bd_OB_tRNA"/>
</dbReference>